<evidence type="ECO:0000313" key="2">
    <source>
        <dbReference type="EMBL" id="RDZ26605.1"/>
    </source>
</evidence>
<dbReference type="InterPro" id="IPR046730">
    <property type="entry name" value="DUF6622"/>
</dbReference>
<feature type="transmembrane region" description="Helical" evidence="1">
    <location>
        <begin position="131"/>
        <end position="149"/>
    </location>
</feature>
<dbReference type="OrthoDB" id="6023636at2"/>
<gene>
    <name evidence="2" type="ORF">DX914_16620</name>
</gene>
<dbReference type="AlphaFoldDB" id="A0A371JY65"/>
<keyword evidence="1" id="KW-0812">Transmembrane</keyword>
<sequence length="170" mass="18577">MNPIQILQGTPAWVFALFAVLAWLGARRLKPQTLPLARVWLVPAIFVIWGLAGLFGHRAAPWDTLAFWPLGAVLGAALGASLAVPLQVDRQHGLVRQPGSVVPLLRNLGFFGAHYVLQVAMAVRPDWRDRLLGWDLAVSGFSLGYFAAWSARFVQGLRRAPHSDLLVPAS</sequence>
<feature type="transmembrane region" description="Helical" evidence="1">
    <location>
        <begin position="107"/>
        <end position="125"/>
    </location>
</feature>
<evidence type="ECO:0008006" key="4">
    <source>
        <dbReference type="Google" id="ProtNLM"/>
    </source>
</evidence>
<feature type="transmembrane region" description="Helical" evidence="1">
    <location>
        <begin position="36"/>
        <end position="55"/>
    </location>
</feature>
<dbReference type="RefSeq" id="WP_115860800.1">
    <property type="nucleotide sequence ID" value="NZ_QTSU01000003.1"/>
</dbReference>
<proteinExistence type="predicted"/>
<protein>
    <recommendedName>
        <fullName evidence="4">DUF1453 domain-containing protein</fullName>
    </recommendedName>
</protein>
<dbReference type="Pfam" id="PF20327">
    <property type="entry name" value="DUF6622"/>
    <property type="match status" value="1"/>
</dbReference>
<reference evidence="2 3" key="1">
    <citation type="submission" date="2018-08" db="EMBL/GenBank/DDBJ databases">
        <title>Lysobacter sp. zong2l5, whole genome shotgun sequence.</title>
        <authorList>
            <person name="Zhang X."/>
            <person name="Feng G."/>
            <person name="Zhu H."/>
        </authorList>
    </citation>
    <scope>NUCLEOTIDE SEQUENCE [LARGE SCALE GENOMIC DNA]</scope>
    <source>
        <strain evidence="3">zong2l5</strain>
    </source>
</reference>
<comment type="caution">
    <text evidence="2">The sequence shown here is derived from an EMBL/GenBank/DDBJ whole genome shotgun (WGS) entry which is preliminary data.</text>
</comment>
<feature type="transmembrane region" description="Helical" evidence="1">
    <location>
        <begin position="67"/>
        <end position="86"/>
    </location>
</feature>
<accession>A0A371JY65</accession>
<name>A0A371JY65_9GAMM</name>
<dbReference type="EMBL" id="QTSU01000003">
    <property type="protein sequence ID" value="RDZ26605.1"/>
    <property type="molecule type" value="Genomic_DNA"/>
</dbReference>
<feature type="transmembrane region" description="Helical" evidence="1">
    <location>
        <begin position="6"/>
        <end position="24"/>
    </location>
</feature>
<keyword evidence="1" id="KW-1133">Transmembrane helix</keyword>
<dbReference type="Proteomes" id="UP000264492">
    <property type="component" value="Unassembled WGS sequence"/>
</dbReference>
<evidence type="ECO:0000313" key="3">
    <source>
        <dbReference type="Proteomes" id="UP000264492"/>
    </source>
</evidence>
<keyword evidence="1" id="KW-0472">Membrane</keyword>
<evidence type="ECO:0000256" key="1">
    <source>
        <dbReference type="SAM" id="Phobius"/>
    </source>
</evidence>
<keyword evidence="3" id="KW-1185">Reference proteome</keyword>
<organism evidence="2 3">
    <name type="scientific">Lysobacter silvisoli</name>
    <dbReference type="NCBI Taxonomy" id="2293254"/>
    <lineage>
        <taxon>Bacteria</taxon>
        <taxon>Pseudomonadati</taxon>
        <taxon>Pseudomonadota</taxon>
        <taxon>Gammaproteobacteria</taxon>
        <taxon>Lysobacterales</taxon>
        <taxon>Lysobacteraceae</taxon>
        <taxon>Lysobacter</taxon>
    </lineage>
</organism>